<accession>A0A6I6FAE7</accession>
<name>A0A6I6FAE7_9CLOT</name>
<proteinExistence type="predicted"/>
<evidence type="ECO:0000313" key="1">
    <source>
        <dbReference type="EMBL" id="QGU94705.1"/>
    </source>
</evidence>
<dbReference type="InterPro" id="IPR018247">
    <property type="entry name" value="EF_Hand_1_Ca_BS"/>
</dbReference>
<dbReference type="EMBL" id="CP046522">
    <property type="protein sequence ID" value="QGU94705.1"/>
    <property type="molecule type" value="Genomic_DNA"/>
</dbReference>
<organism evidence="1 2">
    <name type="scientific">Clostridium bovifaecis</name>
    <dbReference type="NCBI Taxonomy" id="2184719"/>
    <lineage>
        <taxon>Bacteria</taxon>
        <taxon>Bacillati</taxon>
        <taxon>Bacillota</taxon>
        <taxon>Clostridia</taxon>
        <taxon>Eubacteriales</taxon>
        <taxon>Clostridiaceae</taxon>
        <taxon>Clostridium</taxon>
    </lineage>
</organism>
<reference evidence="1 2" key="1">
    <citation type="submission" date="2019-12" db="EMBL/GenBank/DDBJ databases">
        <title>Genome sequenceing of Clostridium bovifaecis.</title>
        <authorList>
            <person name="Yao Y."/>
        </authorList>
    </citation>
    <scope>NUCLEOTIDE SEQUENCE [LARGE SCALE GENOMIC DNA]</scope>
    <source>
        <strain evidence="1 2">BXX</strain>
    </source>
</reference>
<dbReference type="PROSITE" id="PS00018">
    <property type="entry name" value="EF_HAND_1"/>
    <property type="match status" value="1"/>
</dbReference>
<dbReference type="Proteomes" id="UP000422764">
    <property type="component" value="Chromosome"/>
</dbReference>
<dbReference type="AlphaFoldDB" id="A0A6I6FAE7"/>
<sequence length="132" mass="15622">MNLNVIMDNYKNSDYMILKNYLDNYKMLSKLDLLYCAAKGLYLDYDEDGSIEFKEYKHGYANNKEYEAKVEEQLYRMQNKVLNSNITSFGELFNIIYDNIYGLQMVEELDCYNIALILGSTMNIYPIEQIYS</sequence>
<gene>
    <name evidence="1" type="ORF">GOM49_05970</name>
</gene>
<protein>
    <submittedName>
        <fullName evidence="1">Uncharacterized protein</fullName>
    </submittedName>
</protein>
<evidence type="ECO:0000313" key="2">
    <source>
        <dbReference type="Proteomes" id="UP000422764"/>
    </source>
</evidence>
<keyword evidence="2" id="KW-1185">Reference proteome</keyword>